<name>A0ABD0VG70_DENTH</name>
<gene>
    <name evidence="2" type="ORF">M5K25_004879</name>
</gene>
<comment type="caution">
    <text evidence="2">The sequence shown here is derived from an EMBL/GenBank/DDBJ whole genome shotgun (WGS) entry which is preliminary data.</text>
</comment>
<keyword evidence="3" id="KW-1185">Reference proteome</keyword>
<sequence>MSSGGISSAASAAATLQTKDRANHPSPQQPARFLMPWNRPRTAATGDGDALPEWKLHCLCAEQSLLSPTIRGGLHISGGWF</sequence>
<reference evidence="2 3" key="1">
    <citation type="journal article" date="2024" name="Plant Biotechnol. J.">
        <title>Dendrobium thyrsiflorum genome and its molecular insights into genes involved in important horticultural traits.</title>
        <authorList>
            <person name="Chen B."/>
            <person name="Wang J.Y."/>
            <person name="Zheng P.J."/>
            <person name="Li K.L."/>
            <person name="Liang Y.M."/>
            <person name="Chen X.F."/>
            <person name="Zhang C."/>
            <person name="Zhao X."/>
            <person name="He X."/>
            <person name="Zhang G.Q."/>
            <person name="Liu Z.J."/>
            <person name="Xu Q."/>
        </authorList>
    </citation>
    <scope>NUCLEOTIDE SEQUENCE [LARGE SCALE GENOMIC DNA]</scope>
    <source>
        <strain evidence="2">GZMU011</strain>
    </source>
</reference>
<dbReference type="EMBL" id="JANQDX010000005">
    <property type="protein sequence ID" value="KAL0924074.1"/>
    <property type="molecule type" value="Genomic_DNA"/>
</dbReference>
<evidence type="ECO:0000313" key="2">
    <source>
        <dbReference type="EMBL" id="KAL0924074.1"/>
    </source>
</evidence>
<feature type="compositionally biased region" description="Low complexity" evidence="1">
    <location>
        <begin position="1"/>
        <end position="14"/>
    </location>
</feature>
<evidence type="ECO:0000313" key="3">
    <source>
        <dbReference type="Proteomes" id="UP001552299"/>
    </source>
</evidence>
<evidence type="ECO:0000256" key="1">
    <source>
        <dbReference type="SAM" id="MobiDB-lite"/>
    </source>
</evidence>
<feature type="region of interest" description="Disordered" evidence="1">
    <location>
        <begin position="1"/>
        <end position="46"/>
    </location>
</feature>
<dbReference type="Proteomes" id="UP001552299">
    <property type="component" value="Unassembled WGS sequence"/>
</dbReference>
<accession>A0ABD0VG70</accession>
<proteinExistence type="predicted"/>
<organism evidence="2 3">
    <name type="scientific">Dendrobium thyrsiflorum</name>
    <name type="common">Pinecone-like raceme dendrobium</name>
    <name type="synonym">Orchid</name>
    <dbReference type="NCBI Taxonomy" id="117978"/>
    <lineage>
        <taxon>Eukaryota</taxon>
        <taxon>Viridiplantae</taxon>
        <taxon>Streptophyta</taxon>
        <taxon>Embryophyta</taxon>
        <taxon>Tracheophyta</taxon>
        <taxon>Spermatophyta</taxon>
        <taxon>Magnoliopsida</taxon>
        <taxon>Liliopsida</taxon>
        <taxon>Asparagales</taxon>
        <taxon>Orchidaceae</taxon>
        <taxon>Epidendroideae</taxon>
        <taxon>Malaxideae</taxon>
        <taxon>Dendrobiinae</taxon>
        <taxon>Dendrobium</taxon>
    </lineage>
</organism>
<dbReference type="AlphaFoldDB" id="A0ABD0VG70"/>
<protein>
    <submittedName>
        <fullName evidence="2">Uncharacterized protein</fullName>
    </submittedName>
</protein>